<proteinExistence type="predicted"/>
<organism evidence="2 3">
    <name type="scientific">Macrosiphum euphorbiae</name>
    <name type="common">potato aphid</name>
    <dbReference type="NCBI Taxonomy" id="13131"/>
    <lineage>
        <taxon>Eukaryota</taxon>
        <taxon>Metazoa</taxon>
        <taxon>Ecdysozoa</taxon>
        <taxon>Arthropoda</taxon>
        <taxon>Hexapoda</taxon>
        <taxon>Insecta</taxon>
        <taxon>Pterygota</taxon>
        <taxon>Neoptera</taxon>
        <taxon>Paraneoptera</taxon>
        <taxon>Hemiptera</taxon>
        <taxon>Sternorrhyncha</taxon>
        <taxon>Aphidomorpha</taxon>
        <taxon>Aphidoidea</taxon>
        <taxon>Aphididae</taxon>
        <taxon>Macrosiphini</taxon>
        <taxon>Macrosiphum</taxon>
    </lineage>
</organism>
<evidence type="ECO:0000313" key="3">
    <source>
        <dbReference type="Proteomes" id="UP001160148"/>
    </source>
</evidence>
<dbReference type="Proteomes" id="UP001160148">
    <property type="component" value="Unassembled WGS sequence"/>
</dbReference>
<evidence type="ECO:0000313" key="2">
    <source>
        <dbReference type="EMBL" id="CAI6356177.1"/>
    </source>
</evidence>
<name>A0AAV0WKP5_9HEMI</name>
<dbReference type="PANTHER" id="PTHR46599">
    <property type="entry name" value="PIGGYBAC TRANSPOSABLE ELEMENT-DERIVED PROTEIN 4"/>
    <property type="match status" value="1"/>
</dbReference>
<dbReference type="AlphaFoldDB" id="A0AAV0WKP5"/>
<protein>
    <recommendedName>
        <fullName evidence="1">PiggyBac transposable element-derived protein domain-containing protein</fullName>
    </recommendedName>
</protein>
<keyword evidence="3" id="KW-1185">Reference proteome</keyword>
<dbReference type="Pfam" id="PF13843">
    <property type="entry name" value="DDE_Tnp_1_7"/>
    <property type="match status" value="1"/>
</dbReference>
<dbReference type="PANTHER" id="PTHR46599:SF6">
    <property type="entry name" value="DUAL SPECIFICITY PHOSPHATASE 26"/>
    <property type="match status" value="1"/>
</dbReference>
<feature type="domain" description="PiggyBac transposable element-derived protein" evidence="1">
    <location>
        <begin position="1"/>
        <end position="273"/>
    </location>
</feature>
<accession>A0AAV0WKP5</accession>
<evidence type="ECO:0000259" key="1">
    <source>
        <dbReference type="Pfam" id="PF13843"/>
    </source>
</evidence>
<comment type="caution">
    <text evidence="2">The sequence shown here is derived from an EMBL/GenBank/DDBJ whole genome shotgun (WGS) entry which is preliminary data.</text>
</comment>
<reference evidence="2 3" key="1">
    <citation type="submission" date="2023-01" db="EMBL/GenBank/DDBJ databases">
        <authorList>
            <person name="Whitehead M."/>
        </authorList>
    </citation>
    <scope>NUCLEOTIDE SEQUENCE [LARGE SCALE GENOMIC DNA]</scope>
</reference>
<dbReference type="EMBL" id="CARXXK010000002">
    <property type="protein sequence ID" value="CAI6356177.1"/>
    <property type="molecule type" value="Genomic_DNA"/>
</dbReference>
<sequence>MSEKRFSLLLRAVRFDDIETRNVRRAIDKLAPIRTVFDDFVRRCKENYTVGENCTIDEMLEGFRGCCSFRQYIPNKPNKYGIKIHTLVNSRTFYTSNMEVYVGTQPDGPFKCDNSPSSIVKRLIAPISKTGRNITIDNWHTSIPWANELLKNHNLTVVGTLRKNKREIPPVFLETKKREVNSTLFGYGKDLLLTTYTPNKNKNVIMISSMHDQGIIDPESGDQKKTEVITYYNFTKGGVDVVDKMKGEYSVARISCRCPLTIFFSLMNIAGINRQIIYRENTDKMITRREYLKTLGQELTKPYMVKRLEQPCLSFLLRQQIIKMTGCTSQSNKESPNPDVSTSDQRIRCNFCPIRKNRFTKVSCSLCGVYICKEHTTPTCPTRNTVKGNSENSNDEL</sequence>
<gene>
    <name evidence="2" type="ORF">MEUPH1_LOCUS11936</name>
</gene>
<dbReference type="InterPro" id="IPR029526">
    <property type="entry name" value="PGBD"/>
</dbReference>